<dbReference type="SUPFAM" id="SSF52374">
    <property type="entry name" value="Nucleotidylyl transferase"/>
    <property type="match status" value="1"/>
</dbReference>
<dbReference type="InterPro" id="IPR002301">
    <property type="entry name" value="Ile-tRNA-ligase"/>
</dbReference>
<evidence type="ECO:0000256" key="8">
    <source>
        <dbReference type="ARBA" id="ARBA00032665"/>
    </source>
</evidence>
<name>A0A0N4SXU0_BRUPA</name>
<dbReference type="GO" id="GO:0005739">
    <property type="term" value="C:mitochondrion"/>
    <property type="evidence" value="ECO:0007669"/>
    <property type="project" value="TreeGrafter"/>
</dbReference>
<dbReference type="InterPro" id="IPR053720">
    <property type="entry name" value="Psm_Assembly_Chaperone"/>
</dbReference>
<dbReference type="Pfam" id="PF08264">
    <property type="entry name" value="Anticodon_1"/>
    <property type="match status" value="1"/>
</dbReference>
<keyword evidence="7 9" id="KW-0030">Aminoacyl-tRNA synthetase</keyword>
<dbReference type="InterPro" id="IPR002300">
    <property type="entry name" value="aa-tRNA-synth_Ia"/>
</dbReference>
<keyword evidence="6 9" id="KW-0648">Protein biosynthesis</keyword>
<sequence>MLESPQLPSVADLSFDYNGSKTHFNIVQFANVNVVIISDIEKIGQIVHVIFPEAVITSRLQPTHNIDYDTKVLLGAPLGDFDLLLNRFVKTLVEHNKRCDFLFSLGLDHFDIDHNLVPKNFQILSKNIFWKMFSQIQFRRFCSKSVRANCIFLPKTSFKKFIKSRDRARLDSELACLAKFEEFYNWQLNESTRQSFPIFELLDGPPYANGDVHVGHAINKILKDFVVRSQVYSGKRVLFRPGWDCHGLPIELKIARDNQQKVKVTSLVETRKAARQIALHSIASQQNSFKRWAVTADWTNPYYTMDKKYVAKELRLFGELYKLKMIYQTFMPVYWSPSSFTALAESELDYMDHSSTATFYRFAIINSGFILSKCKEEERPTKLYALVWTTTPWTLPMNNAVAYKKDAIYTVVELLADGHYRRPTRHLYILAKDLISNFEKETKIVTRILLTFVGIELEGLVYRSAMFSDLAQPFIEASHVTTDVGTGLVHLSYAHGLDDFKVALKLGERVRCFVDEWGCYTRDLGHDLEGKNVLNEGNDLVLKMFRKNIIYTHQYKHRYPYDWRTKQPVIIRSSKQWFIDVSQVGVEAARKIKIEALPIGSPHSDKTEALLTQLKNRIAWCISRQRCWGTPIPAFYREDGSVVVGEDISNAVAESIEKYGTDIWWECTANELLPTKVLFIKAEEKLEKSRDILDVWMDSGVAWASARQRTEPVDLILEGVDQFRGWFQSLTLTSFALNVGYNMLQKKLPYKCIYVHAFAVDENEQKMSKSLGNVVSPELQITDGSLKDEPHGVDGLRLWVAQFGCEGDKARIGSSVMEEVRRNYTQLRASFWFLLGAVYGYKGVICCDEKFYIDRVSRPYSSEKFLIIWMNYILQELAKFTQRCLKNWNEYRFPLMVNEYMQFLQHPLNSPYINSVKNRLYCGLLAERQNAQSTLAKIGLNLAALLAPILPHLVAEFFMHHPSIKDAAVALSFQKSVNKSANEQSVAYLFMQYKETGIPGILIRGPDLILQKLYPLQIESCSYYSQLVEILGVSMVRMECDNTSKQIIIHSVACEREFCKRCRRNVRPKEEKYCDRCSKSITENELLQKMDVGDNFAKFSLIL</sequence>
<evidence type="ECO:0000313" key="12">
    <source>
        <dbReference type="EMBL" id="VDN81701.1"/>
    </source>
</evidence>
<accession>A0A0N4SXU0</accession>
<dbReference type="GO" id="GO:0002161">
    <property type="term" value="F:aminoacyl-tRNA deacylase activity"/>
    <property type="evidence" value="ECO:0007669"/>
    <property type="project" value="InterPro"/>
</dbReference>
<organism evidence="14">
    <name type="scientific">Brugia pahangi</name>
    <name type="common">Filarial nematode worm</name>
    <dbReference type="NCBI Taxonomy" id="6280"/>
    <lineage>
        <taxon>Eukaryota</taxon>
        <taxon>Metazoa</taxon>
        <taxon>Ecdysozoa</taxon>
        <taxon>Nematoda</taxon>
        <taxon>Chromadorea</taxon>
        <taxon>Rhabditida</taxon>
        <taxon>Spirurina</taxon>
        <taxon>Spiruromorpha</taxon>
        <taxon>Filarioidea</taxon>
        <taxon>Onchocercidae</taxon>
        <taxon>Brugia</taxon>
    </lineage>
</organism>
<evidence type="ECO:0000256" key="4">
    <source>
        <dbReference type="ARBA" id="ARBA00022741"/>
    </source>
</evidence>
<dbReference type="InterPro" id="IPR009008">
    <property type="entry name" value="Val/Leu/Ile-tRNA-synth_edit"/>
</dbReference>
<dbReference type="NCBIfam" id="TIGR00392">
    <property type="entry name" value="ileS"/>
    <property type="match status" value="1"/>
</dbReference>
<dbReference type="Gene3D" id="3.90.740.10">
    <property type="entry name" value="Valyl/Leucyl/Isoleucyl-tRNA synthetase, editing domain"/>
    <property type="match status" value="1"/>
</dbReference>
<evidence type="ECO:0000313" key="14">
    <source>
        <dbReference type="WBParaSite" id="BPAG_0000051401-mRNA-1"/>
    </source>
</evidence>
<evidence type="ECO:0000256" key="2">
    <source>
        <dbReference type="ARBA" id="ARBA00013165"/>
    </source>
</evidence>
<dbReference type="PROSITE" id="PS00178">
    <property type="entry name" value="AA_TRNA_LIGASE_I"/>
    <property type="match status" value="1"/>
</dbReference>
<dbReference type="InterPro" id="IPR009080">
    <property type="entry name" value="tRNAsynth_Ia_anticodon-bd"/>
</dbReference>
<dbReference type="InterPro" id="IPR013155">
    <property type="entry name" value="M/V/L/I-tRNA-synth_anticd-bd"/>
</dbReference>
<dbReference type="InterPro" id="IPR014729">
    <property type="entry name" value="Rossmann-like_a/b/a_fold"/>
</dbReference>
<dbReference type="Gene3D" id="3.30.230.90">
    <property type="match status" value="1"/>
</dbReference>
<dbReference type="Gene3D" id="1.10.10.830">
    <property type="entry name" value="Ile-tRNA synthetase CP2 domain-like"/>
    <property type="match status" value="1"/>
</dbReference>
<reference evidence="14" key="1">
    <citation type="submission" date="2017-02" db="UniProtKB">
        <authorList>
            <consortium name="WormBaseParasite"/>
        </authorList>
    </citation>
    <scope>IDENTIFICATION</scope>
</reference>
<dbReference type="STRING" id="6280.A0A0N4SXU0"/>
<reference evidence="12 13" key="2">
    <citation type="submission" date="2018-11" db="EMBL/GenBank/DDBJ databases">
        <authorList>
            <consortium name="Pathogen Informatics"/>
        </authorList>
    </citation>
    <scope>NUCLEOTIDE SEQUENCE [LARGE SCALE GENOMIC DNA]</scope>
</reference>
<dbReference type="PANTHER" id="PTHR42765">
    <property type="entry name" value="SOLEUCYL-TRNA SYNTHETASE"/>
    <property type="match status" value="1"/>
</dbReference>
<keyword evidence="5 9" id="KW-0067">ATP-binding</keyword>
<evidence type="ECO:0000259" key="10">
    <source>
        <dbReference type="Pfam" id="PF00133"/>
    </source>
</evidence>
<dbReference type="EMBL" id="UZAD01000024">
    <property type="protein sequence ID" value="VDN81701.1"/>
    <property type="molecule type" value="Genomic_DNA"/>
</dbReference>
<feature type="domain" description="Aminoacyl-tRNA synthetase class Ia" evidence="10">
    <location>
        <begin position="181"/>
        <end position="802"/>
    </location>
</feature>
<dbReference type="GO" id="GO:0032543">
    <property type="term" value="P:mitochondrial translation"/>
    <property type="evidence" value="ECO:0007669"/>
    <property type="project" value="TreeGrafter"/>
</dbReference>
<evidence type="ECO:0000256" key="6">
    <source>
        <dbReference type="ARBA" id="ARBA00022917"/>
    </source>
</evidence>
<dbReference type="EC" id="6.1.1.5" evidence="2"/>
<dbReference type="WBParaSite" id="BPAG_0000051401-mRNA-1">
    <property type="protein sequence ID" value="BPAG_0000051401-mRNA-1"/>
    <property type="gene ID" value="BPAG_0000051401"/>
</dbReference>
<dbReference type="Pfam" id="PF00133">
    <property type="entry name" value="tRNA-synt_1"/>
    <property type="match status" value="1"/>
</dbReference>
<evidence type="ECO:0000256" key="9">
    <source>
        <dbReference type="RuleBase" id="RU363035"/>
    </source>
</evidence>
<comment type="similarity">
    <text evidence="1 9">Belongs to the class-I aminoacyl-tRNA synthetase family.</text>
</comment>
<evidence type="ECO:0000256" key="1">
    <source>
        <dbReference type="ARBA" id="ARBA00005594"/>
    </source>
</evidence>
<dbReference type="Gene3D" id="3.40.50.620">
    <property type="entry name" value="HUPs"/>
    <property type="match status" value="2"/>
</dbReference>
<evidence type="ECO:0000313" key="13">
    <source>
        <dbReference type="Proteomes" id="UP000278627"/>
    </source>
</evidence>
<dbReference type="GO" id="GO:0005524">
    <property type="term" value="F:ATP binding"/>
    <property type="evidence" value="ECO:0007669"/>
    <property type="project" value="UniProtKB-KW"/>
</dbReference>
<evidence type="ECO:0000259" key="11">
    <source>
        <dbReference type="Pfam" id="PF08264"/>
    </source>
</evidence>
<dbReference type="InterPro" id="IPR001412">
    <property type="entry name" value="aa-tRNA-synth_I_CS"/>
</dbReference>
<dbReference type="PANTHER" id="PTHR42765:SF1">
    <property type="entry name" value="ISOLEUCINE--TRNA LIGASE, MITOCHONDRIAL"/>
    <property type="match status" value="1"/>
</dbReference>
<dbReference type="SUPFAM" id="SSF50677">
    <property type="entry name" value="ValRS/IleRS/LeuRS editing domain"/>
    <property type="match status" value="1"/>
</dbReference>
<keyword evidence="4 9" id="KW-0547">Nucleotide-binding</keyword>
<dbReference type="InterPro" id="IPR050081">
    <property type="entry name" value="Ile-tRNA_ligase"/>
</dbReference>
<dbReference type="PRINTS" id="PR00984">
    <property type="entry name" value="TRNASYNTHILE"/>
</dbReference>
<dbReference type="Gene3D" id="1.10.730.20">
    <property type="match status" value="1"/>
</dbReference>
<feature type="domain" description="Methionyl/Valyl/Leucyl/Isoleucyl-tRNA synthetase anticodon-binding" evidence="11">
    <location>
        <begin position="872"/>
        <end position="959"/>
    </location>
</feature>
<proteinExistence type="inferred from homology"/>
<dbReference type="AlphaFoldDB" id="A0A0N4SXU0"/>
<evidence type="ECO:0000256" key="5">
    <source>
        <dbReference type="ARBA" id="ARBA00022840"/>
    </source>
</evidence>
<dbReference type="GO" id="GO:0006428">
    <property type="term" value="P:isoleucyl-tRNA aminoacylation"/>
    <property type="evidence" value="ECO:0007669"/>
    <property type="project" value="InterPro"/>
</dbReference>
<dbReference type="SUPFAM" id="SSF47323">
    <property type="entry name" value="Anticodon-binding domain of a subclass of class I aminoacyl-tRNA synthetases"/>
    <property type="match status" value="1"/>
</dbReference>
<dbReference type="GO" id="GO:0004822">
    <property type="term" value="F:isoleucine-tRNA ligase activity"/>
    <property type="evidence" value="ECO:0007669"/>
    <property type="project" value="UniProtKB-EC"/>
</dbReference>
<gene>
    <name evidence="12" type="ORF">BPAG_LOCUS515</name>
</gene>
<keyword evidence="13" id="KW-1185">Reference proteome</keyword>
<evidence type="ECO:0000256" key="3">
    <source>
        <dbReference type="ARBA" id="ARBA00022598"/>
    </source>
</evidence>
<protein>
    <recommendedName>
        <fullName evidence="2">isoleucine--tRNA ligase</fullName>
        <ecNumber evidence="2">6.1.1.5</ecNumber>
    </recommendedName>
    <alternativeName>
        <fullName evidence="8">Isoleucyl-tRNA synthetase</fullName>
    </alternativeName>
</protein>
<keyword evidence="3 9" id="KW-0436">Ligase</keyword>
<evidence type="ECO:0000256" key="7">
    <source>
        <dbReference type="ARBA" id="ARBA00023146"/>
    </source>
</evidence>
<dbReference type="Proteomes" id="UP000278627">
    <property type="component" value="Unassembled WGS sequence"/>
</dbReference>